<dbReference type="GO" id="GO:0005835">
    <property type="term" value="C:fatty acid synthase complex"/>
    <property type="evidence" value="ECO:0007669"/>
    <property type="project" value="InterPro"/>
</dbReference>
<proteinExistence type="predicted"/>
<evidence type="ECO:0000259" key="1">
    <source>
        <dbReference type="Pfam" id="PF01575"/>
    </source>
</evidence>
<dbReference type="Proteomes" id="UP000241771">
    <property type="component" value="Unassembled WGS sequence"/>
</dbReference>
<comment type="caution">
    <text evidence="2">The sequence shown here is derived from an EMBL/GenBank/DDBJ whole genome shotgun (WGS) entry which is preliminary data.</text>
</comment>
<dbReference type="InterPro" id="IPR029069">
    <property type="entry name" value="HotDog_dom_sf"/>
</dbReference>
<keyword evidence="3" id="KW-1185">Reference proteome</keyword>
<dbReference type="PANTHER" id="PTHR43841">
    <property type="entry name" value="3-HYDROXYACYL-THIOESTER DEHYDRATASE HTDX-RELATED"/>
    <property type="match status" value="1"/>
</dbReference>
<dbReference type="GO" id="GO:0006633">
    <property type="term" value="P:fatty acid biosynthetic process"/>
    <property type="evidence" value="ECO:0007669"/>
    <property type="project" value="InterPro"/>
</dbReference>
<reference evidence="2 3" key="1">
    <citation type="submission" date="2018-01" db="EMBL/GenBank/DDBJ databases">
        <title>Whole genome sequencing of Histamine producing bacteria.</title>
        <authorList>
            <person name="Butler K."/>
        </authorList>
    </citation>
    <scope>NUCLEOTIDE SEQUENCE [LARGE SCALE GENOMIC DNA]</scope>
    <source>
        <strain evidence="2 3">DSM 100436</strain>
    </source>
</reference>
<name>A0A2T3NNF3_9GAMM</name>
<protein>
    <recommendedName>
        <fullName evidence="1">MaoC-like domain-containing protein</fullName>
    </recommendedName>
</protein>
<evidence type="ECO:0000313" key="3">
    <source>
        <dbReference type="Proteomes" id="UP000241771"/>
    </source>
</evidence>
<dbReference type="EMBL" id="PYMA01000015">
    <property type="protein sequence ID" value="PSW17245.1"/>
    <property type="molecule type" value="Genomic_DNA"/>
</dbReference>
<feature type="domain" description="MaoC-like" evidence="1">
    <location>
        <begin position="195"/>
        <end position="251"/>
    </location>
</feature>
<organism evidence="2 3">
    <name type="scientific">Photobacterium sanctipauli</name>
    <dbReference type="NCBI Taxonomy" id="1342794"/>
    <lineage>
        <taxon>Bacteria</taxon>
        <taxon>Pseudomonadati</taxon>
        <taxon>Pseudomonadota</taxon>
        <taxon>Gammaproteobacteria</taxon>
        <taxon>Vibrionales</taxon>
        <taxon>Vibrionaceae</taxon>
        <taxon>Photobacterium</taxon>
    </lineage>
</organism>
<dbReference type="GO" id="GO:0004312">
    <property type="term" value="F:fatty acid synthase activity"/>
    <property type="evidence" value="ECO:0007669"/>
    <property type="project" value="InterPro"/>
</dbReference>
<evidence type="ECO:0000313" key="2">
    <source>
        <dbReference type="EMBL" id="PSW17245.1"/>
    </source>
</evidence>
<dbReference type="PANTHER" id="PTHR43841:SF3">
    <property type="entry name" value="(3R)-HYDROXYACYL-ACP DEHYDRATASE SUBUNIT HADB"/>
    <property type="match status" value="1"/>
</dbReference>
<dbReference type="AlphaFoldDB" id="A0A2T3NNF3"/>
<gene>
    <name evidence="2" type="ORF">C9I98_19785</name>
</gene>
<dbReference type="InterPro" id="IPR002539">
    <property type="entry name" value="MaoC-like_dom"/>
</dbReference>
<dbReference type="SUPFAM" id="SSF54637">
    <property type="entry name" value="Thioesterase/thiol ester dehydrase-isomerase"/>
    <property type="match status" value="2"/>
</dbReference>
<accession>A0A2T3NNF3</accession>
<sequence>MPQPSMPHLCMNSLSIKQIPSLSSLMLKAMFKRGKIDPLPACSFRVTHLVFEDSKVSQYSKYCGFASEHSFVSENGDVPLSYLFVATQSAQLHLLTQPEVSLPLLGMVHVGVGFEQYAPILTRHAYEFELSVGEQLETDKGLEFELVGELYDGDELAASYRSRCLVRKAANQAKVESKRSEHAAPERQQIWVELASMTLTPKVARGYARVSGDYNPIHLHKLTALPFGFAAPIIHGMYSVARLMAAMEQPCRRASFSFVRPALLPCEVVIQKAGSEVQLVKRDGKVLVEGKIITEDKIVAGESLSNEGRASCRHERGTL</sequence>
<dbReference type="InterPro" id="IPR003965">
    <property type="entry name" value="Fatty_acid_synthase"/>
</dbReference>
<dbReference type="Pfam" id="PF01575">
    <property type="entry name" value="MaoC_dehydratas"/>
    <property type="match status" value="1"/>
</dbReference>
<dbReference type="Gene3D" id="3.10.129.10">
    <property type="entry name" value="Hotdog Thioesterase"/>
    <property type="match status" value="1"/>
</dbReference>
<dbReference type="PRINTS" id="PR01483">
    <property type="entry name" value="FASYNTHASE"/>
</dbReference>